<reference evidence="1" key="1">
    <citation type="submission" date="2022-11" db="EMBL/GenBank/DDBJ databases">
        <title>beta-Carotene-producing bacterium, Jeongeuplla avenae sp. nov., alleviates the salt stress of Arabidopsis seedlings.</title>
        <authorList>
            <person name="Jiang L."/>
            <person name="Lee J."/>
        </authorList>
    </citation>
    <scope>NUCLEOTIDE SEQUENCE</scope>
    <source>
        <strain evidence="1">DY_R2A_6</strain>
    </source>
</reference>
<protein>
    <submittedName>
        <fullName evidence="1">Lrp/AsnC family transcriptional regulator</fullName>
    </submittedName>
</protein>
<accession>A0ACD4NNU4</accession>
<sequence>MQSFTLDAIDRRILRILQRDSLIANQDLAQEVGLSPPACLKRVRRLRSTGAIRRTVSILSPDALGYPLTTVIRVKLALPIVEAAKSFEAAMAEQPRVFQCMMVAGDFDYILLVRSRDVGDYQAFARGVLAVTPGIQSYASEIVLTVTKDTTEIPVDDR</sequence>
<name>A0ACD4NNU4_9HYPH</name>
<evidence type="ECO:0000313" key="1">
    <source>
        <dbReference type="EMBL" id="WAJ28488.1"/>
    </source>
</evidence>
<keyword evidence="2" id="KW-1185">Reference proteome</keyword>
<gene>
    <name evidence="1" type="ORF">OXU80_27400</name>
</gene>
<organism evidence="1 2">
    <name type="scientific">Antarcticirhabdus aurantiaca</name>
    <dbReference type="NCBI Taxonomy" id="2606717"/>
    <lineage>
        <taxon>Bacteria</taxon>
        <taxon>Pseudomonadati</taxon>
        <taxon>Pseudomonadota</taxon>
        <taxon>Alphaproteobacteria</taxon>
        <taxon>Hyphomicrobiales</taxon>
        <taxon>Aurantimonadaceae</taxon>
        <taxon>Antarcticirhabdus</taxon>
    </lineage>
</organism>
<dbReference type="EMBL" id="CP113520">
    <property type="protein sequence ID" value="WAJ28488.1"/>
    <property type="molecule type" value="Genomic_DNA"/>
</dbReference>
<evidence type="ECO:0000313" key="2">
    <source>
        <dbReference type="Proteomes" id="UP001163223"/>
    </source>
</evidence>
<proteinExistence type="predicted"/>
<dbReference type="Proteomes" id="UP001163223">
    <property type="component" value="Chromosome"/>
</dbReference>